<dbReference type="HOGENOM" id="CLU_514154_0_0_1"/>
<dbReference type="PhylomeDB" id="E9H4R7"/>
<dbReference type="OrthoDB" id="7388449at2759"/>
<dbReference type="KEGG" id="dpx:DAPPUDRAFT_325447"/>
<dbReference type="Proteomes" id="UP000000305">
    <property type="component" value="Unassembled WGS sequence"/>
</dbReference>
<dbReference type="EMBL" id="GL732592">
    <property type="protein sequence ID" value="EFX73194.1"/>
    <property type="molecule type" value="Genomic_DNA"/>
</dbReference>
<keyword evidence="3" id="KW-1185">Reference proteome</keyword>
<dbReference type="Gene3D" id="3.80.10.10">
    <property type="entry name" value="Ribonuclease Inhibitor"/>
    <property type="match status" value="1"/>
</dbReference>
<name>E9H4R7_DAPPU</name>
<proteinExistence type="predicted"/>
<dbReference type="STRING" id="6669.E9H4R7"/>
<dbReference type="InterPro" id="IPR002172">
    <property type="entry name" value="LDrepeatLR_classA_rpt"/>
</dbReference>
<evidence type="ECO:0000313" key="2">
    <source>
        <dbReference type="EMBL" id="EFX73194.1"/>
    </source>
</evidence>
<keyword evidence="1" id="KW-1015">Disulfide bond</keyword>
<protein>
    <submittedName>
        <fullName evidence="2">Uncharacterized protein</fullName>
    </submittedName>
</protein>
<evidence type="ECO:0000256" key="1">
    <source>
        <dbReference type="ARBA" id="ARBA00023157"/>
    </source>
</evidence>
<dbReference type="SUPFAM" id="SSF52047">
    <property type="entry name" value="RNI-like"/>
    <property type="match status" value="1"/>
</dbReference>
<dbReference type="InParanoid" id="E9H4R7"/>
<reference evidence="2 3" key="1">
    <citation type="journal article" date="2011" name="Science">
        <title>The ecoresponsive genome of Daphnia pulex.</title>
        <authorList>
            <person name="Colbourne J.K."/>
            <person name="Pfrender M.E."/>
            <person name="Gilbert D."/>
            <person name="Thomas W.K."/>
            <person name="Tucker A."/>
            <person name="Oakley T.H."/>
            <person name="Tokishita S."/>
            <person name="Aerts A."/>
            <person name="Arnold G.J."/>
            <person name="Basu M.K."/>
            <person name="Bauer D.J."/>
            <person name="Caceres C.E."/>
            <person name="Carmel L."/>
            <person name="Casola C."/>
            <person name="Choi J.H."/>
            <person name="Detter J.C."/>
            <person name="Dong Q."/>
            <person name="Dusheyko S."/>
            <person name="Eads B.D."/>
            <person name="Frohlich T."/>
            <person name="Geiler-Samerotte K.A."/>
            <person name="Gerlach D."/>
            <person name="Hatcher P."/>
            <person name="Jogdeo S."/>
            <person name="Krijgsveld J."/>
            <person name="Kriventseva E.V."/>
            <person name="Kultz D."/>
            <person name="Laforsch C."/>
            <person name="Lindquist E."/>
            <person name="Lopez J."/>
            <person name="Manak J.R."/>
            <person name="Muller J."/>
            <person name="Pangilinan J."/>
            <person name="Patwardhan R.P."/>
            <person name="Pitluck S."/>
            <person name="Pritham E.J."/>
            <person name="Rechtsteiner A."/>
            <person name="Rho M."/>
            <person name="Rogozin I.B."/>
            <person name="Sakarya O."/>
            <person name="Salamov A."/>
            <person name="Schaack S."/>
            <person name="Shapiro H."/>
            <person name="Shiga Y."/>
            <person name="Skalitzky C."/>
            <person name="Smith Z."/>
            <person name="Souvorov A."/>
            <person name="Sung W."/>
            <person name="Tang Z."/>
            <person name="Tsuchiya D."/>
            <person name="Tu H."/>
            <person name="Vos H."/>
            <person name="Wang M."/>
            <person name="Wolf Y.I."/>
            <person name="Yamagata H."/>
            <person name="Yamada T."/>
            <person name="Ye Y."/>
            <person name="Shaw J.R."/>
            <person name="Andrews J."/>
            <person name="Crease T.J."/>
            <person name="Tang H."/>
            <person name="Lucas S.M."/>
            <person name="Robertson H.M."/>
            <person name="Bork P."/>
            <person name="Koonin E.V."/>
            <person name="Zdobnov E.M."/>
            <person name="Grigoriev I.V."/>
            <person name="Lynch M."/>
            <person name="Boore J.L."/>
        </authorList>
    </citation>
    <scope>NUCLEOTIDE SEQUENCE [LARGE SCALE GENOMIC DNA]</scope>
</reference>
<dbReference type="GO" id="GO:0005737">
    <property type="term" value="C:cytoplasm"/>
    <property type="evidence" value="ECO:0000318"/>
    <property type="project" value="GO_Central"/>
</dbReference>
<dbReference type="InterPro" id="IPR032675">
    <property type="entry name" value="LRR_dom_sf"/>
</dbReference>
<accession>E9H4R7</accession>
<gene>
    <name evidence="2" type="ORF">DAPPUDRAFT_325447</name>
</gene>
<dbReference type="CDD" id="cd00112">
    <property type="entry name" value="LDLa"/>
    <property type="match status" value="1"/>
</dbReference>
<organism evidence="2 3">
    <name type="scientific">Daphnia pulex</name>
    <name type="common">Water flea</name>
    <dbReference type="NCBI Taxonomy" id="6669"/>
    <lineage>
        <taxon>Eukaryota</taxon>
        <taxon>Metazoa</taxon>
        <taxon>Ecdysozoa</taxon>
        <taxon>Arthropoda</taxon>
        <taxon>Crustacea</taxon>
        <taxon>Branchiopoda</taxon>
        <taxon>Diplostraca</taxon>
        <taxon>Cladocera</taxon>
        <taxon>Anomopoda</taxon>
        <taxon>Daphniidae</taxon>
        <taxon>Daphnia</taxon>
    </lineage>
</organism>
<sequence>MPQKKSAGSLKAICLAYISRNMDKFCNGTEISEQVDDADAIGVGENTTNPIHQLPSVLLDLLTEIITQRIKLVDVTQAEKFLHQIITPCLSTLDLSLYSLRSNFHYIFALASVRCKHLKKLCLDDCSFCNSDFLDFIPNFSNLQVLNIESVINIKFTLSGDDLFHFLGKHCKDLRKLFARDNQVSDAGIHGLCVVGNCKLLRVLCISRNPITNRGIRMALDNLPLLKILSHESLVEENDGINPSGKIEATLGENNLLQIEWTPRSIDCIKFSSGVWIRVYDSSQKQPSTGENYLAIPQKCLKRRANASFSIALPSSASKFSGKTCHFELNDVLIQCRVYTIEVVPNYQSLNRKALFTEIVIPPANDNSTKSLESLISVESNSSLFTLKWKDNSGCTPQLTSLYLKIFPDGMENAGNATMSLQIPRNCLKQPTEETNVFSLSLPENQTYCPVEWVPLDPCRKYKIEIKSEYSNTWTRAPSLWETFTEERVFTQMNPSHNSYDCSSDQFNCDNICRPYGWICDGTRDCNAYI</sequence>
<evidence type="ECO:0000313" key="3">
    <source>
        <dbReference type="Proteomes" id="UP000000305"/>
    </source>
</evidence>
<dbReference type="AlphaFoldDB" id="E9H4R7"/>